<sequence length="170" mass="19146">MQHAATAPELVVGFWKVDSGRPSMSWPESVDEALCVGWIDGVRQRLDEQAYRIRFTPRRPGSVWSAINIAKAEALIAAGRMQPAGLAAFQARREDRSVIYAYEQTDTAQLSPDEQARFQAHSAAWAYFSACPPGYRKTLLHWVTTARQAATRARRLDTLIQACARQERLR</sequence>
<keyword evidence="2" id="KW-1185">Reference proteome</keyword>
<evidence type="ECO:0000313" key="1">
    <source>
        <dbReference type="EMBL" id="MBQ0931613.1"/>
    </source>
</evidence>
<dbReference type="Proteomes" id="UP000676246">
    <property type="component" value="Unassembled WGS sequence"/>
</dbReference>
<protein>
    <submittedName>
        <fullName evidence="1">YdeI/OmpD-associated family protein</fullName>
    </submittedName>
</protein>
<dbReference type="EMBL" id="JAGQDD010000009">
    <property type="protein sequence ID" value="MBQ0931613.1"/>
    <property type="molecule type" value="Genomic_DNA"/>
</dbReference>
<dbReference type="Pfam" id="PF13376">
    <property type="entry name" value="OmdA"/>
    <property type="match status" value="1"/>
</dbReference>
<proteinExistence type="predicted"/>
<reference evidence="1 2" key="1">
    <citation type="submission" date="2021-04" db="EMBL/GenBank/DDBJ databases">
        <title>The genome sequence of Ideonella sp. 3Y2.</title>
        <authorList>
            <person name="Liu Y."/>
        </authorList>
    </citation>
    <scope>NUCLEOTIDE SEQUENCE [LARGE SCALE GENOMIC DNA]</scope>
    <source>
        <strain evidence="1 2">3Y2</strain>
    </source>
</reference>
<dbReference type="AlphaFoldDB" id="A0A940YCG3"/>
<organism evidence="1 2">
    <name type="scientific">Ideonella alba</name>
    <dbReference type="NCBI Taxonomy" id="2824118"/>
    <lineage>
        <taxon>Bacteria</taxon>
        <taxon>Pseudomonadati</taxon>
        <taxon>Pseudomonadota</taxon>
        <taxon>Betaproteobacteria</taxon>
        <taxon>Burkholderiales</taxon>
        <taxon>Sphaerotilaceae</taxon>
        <taxon>Ideonella</taxon>
    </lineage>
</organism>
<accession>A0A940YCG3</accession>
<comment type="caution">
    <text evidence="1">The sequence shown here is derived from an EMBL/GenBank/DDBJ whole genome shotgun (WGS) entry which is preliminary data.</text>
</comment>
<evidence type="ECO:0000313" key="2">
    <source>
        <dbReference type="Proteomes" id="UP000676246"/>
    </source>
</evidence>
<name>A0A940YCG3_9BURK</name>
<gene>
    <name evidence="1" type="ORF">KAK03_14090</name>
</gene>